<protein>
    <submittedName>
        <fullName evidence="1">Uncharacterized protein</fullName>
    </submittedName>
</protein>
<organism evidence="1">
    <name type="scientific">uncultured Caudovirales phage</name>
    <dbReference type="NCBI Taxonomy" id="2100421"/>
    <lineage>
        <taxon>Viruses</taxon>
        <taxon>Duplodnaviria</taxon>
        <taxon>Heunggongvirae</taxon>
        <taxon>Uroviricota</taxon>
        <taxon>Caudoviricetes</taxon>
        <taxon>Peduoviridae</taxon>
        <taxon>Maltschvirus</taxon>
        <taxon>Maltschvirus maltsch</taxon>
    </lineage>
</organism>
<name>A0A6J5L4G9_9CAUD</name>
<proteinExistence type="predicted"/>
<reference evidence="1" key="1">
    <citation type="submission" date="2020-04" db="EMBL/GenBank/DDBJ databases">
        <authorList>
            <person name="Chiriac C."/>
            <person name="Salcher M."/>
            <person name="Ghai R."/>
            <person name="Kavagutti S V."/>
        </authorList>
    </citation>
    <scope>NUCLEOTIDE SEQUENCE</scope>
</reference>
<evidence type="ECO:0000313" key="1">
    <source>
        <dbReference type="EMBL" id="CAB4127460.1"/>
    </source>
</evidence>
<accession>A0A6J5L4G9</accession>
<gene>
    <name evidence="1" type="ORF">UFOVP84_198</name>
</gene>
<sequence length="52" mass="6007">MSFILVILLFTGNTELQYFKDKASCEAALERKVDFGNYKHIDEIYCLESIGE</sequence>
<dbReference type="EMBL" id="LR796208">
    <property type="protein sequence ID" value="CAB4127460.1"/>
    <property type="molecule type" value="Genomic_DNA"/>
</dbReference>